<keyword evidence="3" id="KW-0805">Transcription regulation</keyword>
<keyword evidence="5" id="KW-0804">Transcription</keyword>
<organism evidence="9 10">
    <name type="scientific">Brachionus plicatilis</name>
    <name type="common">Marine rotifer</name>
    <name type="synonym">Brachionus muelleri</name>
    <dbReference type="NCBI Taxonomy" id="10195"/>
    <lineage>
        <taxon>Eukaryota</taxon>
        <taxon>Metazoa</taxon>
        <taxon>Spiralia</taxon>
        <taxon>Gnathifera</taxon>
        <taxon>Rotifera</taxon>
        <taxon>Eurotatoria</taxon>
        <taxon>Monogononta</taxon>
        <taxon>Pseudotrocha</taxon>
        <taxon>Ploima</taxon>
        <taxon>Brachionidae</taxon>
        <taxon>Brachionus</taxon>
    </lineage>
</organism>
<accession>A0A3M7RNT9</accession>
<sequence length="134" mass="15983">MDYSSPKRFRFEPTFQPVRQTANVRERQRTESLNEAFEKLRKIVPTLPSDKLSKIQTLKLASDYIKFLYSVLNMNIDLSQTDDHYQDNLSDRNKSKNRKRKSNQQSDFLSNNIQTQCSQINYDMNINNPYYVQF</sequence>
<dbReference type="Gene3D" id="4.10.280.10">
    <property type="entry name" value="Helix-loop-helix DNA-binding domain"/>
    <property type="match status" value="1"/>
</dbReference>
<feature type="compositionally biased region" description="Basic and acidic residues" evidence="7">
    <location>
        <begin position="82"/>
        <end position="94"/>
    </location>
</feature>
<dbReference type="GO" id="GO:0030154">
    <property type="term" value="P:cell differentiation"/>
    <property type="evidence" value="ECO:0007669"/>
    <property type="project" value="UniProtKB-KW"/>
</dbReference>
<dbReference type="SUPFAM" id="SSF47459">
    <property type="entry name" value="HLH, helix-loop-helix DNA-binding domain"/>
    <property type="match status" value="1"/>
</dbReference>
<dbReference type="PANTHER" id="PTHR23349:SF50">
    <property type="entry name" value="PROTEIN TWIST"/>
    <property type="match status" value="1"/>
</dbReference>
<keyword evidence="2" id="KW-0221">Differentiation</keyword>
<dbReference type="PANTHER" id="PTHR23349">
    <property type="entry name" value="BASIC HELIX-LOOP-HELIX TRANSCRIPTION FACTOR, TWIST"/>
    <property type="match status" value="1"/>
</dbReference>
<evidence type="ECO:0000256" key="2">
    <source>
        <dbReference type="ARBA" id="ARBA00022782"/>
    </source>
</evidence>
<keyword evidence="6" id="KW-0539">Nucleus</keyword>
<proteinExistence type="predicted"/>
<keyword evidence="4" id="KW-0238">DNA-binding</keyword>
<evidence type="ECO:0000313" key="10">
    <source>
        <dbReference type="Proteomes" id="UP000276133"/>
    </source>
</evidence>
<dbReference type="Proteomes" id="UP000276133">
    <property type="component" value="Unassembled WGS sequence"/>
</dbReference>
<dbReference type="InterPro" id="IPR036638">
    <property type="entry name" value="HLH_DNA-bd_sf"/>
</dbReference>
<evidence type="ECO:0000313" key="9">
    <source>
        <dbReference type="EMBL" id="RNA25216.1"/>
    </source>
</evidence>
<evidence type="ECO:0000259" key="8">
    <source>
        <dbReference type="PROSITE" id="PS50888"/>
    </source>
</evidence>
<dbReference type="SMART" id="SM00353">
    <property type="entry name" value="HLH"/>
    <property type="match status" value="1"/>
</dbReference>
<dbReference type="InterPro" id="IPR011598">
    <property type="entry name" value="bHLH_dom"/>
</dbReference>
<reference evidence="9 10" key="1">
    <citation type="journal article" date="2018" name="Sci. Rep.">
        <title>Genomic signatures of local adaptation to the degree of environmental predictability in rotifers.</title>
        <authorList>
            <person name="Franch-Gras L."/>
            <person name="Hahn C."/>
            <person name="Garcia-Roger E.M."/>
            <person name="Carmona M.J."/>
            <person name="Serra M."/>
            <person name="Gomez A."/>
        </authorList>
    </citation>
    <scope>NUCLEOTIDE SEQUENCE [LARGE SCALE GENOMIC DNA]</scope>
    <source>
        <strain evidence="9">HYR1</strain>
    </source>
</reference>
<feature type="region of interest" description="Disordered" evidence="7">
    <location>
        <begin position="82"/>
        <end position="110"/>
    </location>
</feature>
<dbReference type="PROSITE" id="PS50888">
    <property type="entry name" value="BHLH"/>
    <property type="match status" value="1"/>
</dbReference>
<evidence type="ECO:0000256" key="1">
    <source>
        <dbReference type="ARBA" id="ARBA00022473"/>
    </source>
</evidence>
<protein>
    <submittedName>
        <fullName evidence="9">Twist-related</fullName>
    </submittedName>
</protein>
<feature type="domain" description="BHLH" evidence="8">
    <location>
        <begin position="17"/>
        <end position="68"/>
    </location>
</feature>
<dbReference type="OrthoDB" id="8583783at2759"/>
<gene>
    <name evidence="9" type="ORF">BpHYR1_007743</name>
</gene>
<evidence type="ECO:0000256" key="5">
    <source>
        <dbReference type="ARBA" id="ARBA00023163"/>
    </source>
</evidence>
<evidence type="ECO:0000256" key="7">
    <source>
        <dbReference type="SAM" id="MobiDB-lite"/>
    </source>
</evidence>
<dbReference type="Pfam" id="PF00010">
    <property type="entry name" value="HLH"/>
    <property type="match status" value="1"/>
</dbReference>
<keyword evidence="10" id="KW-1185">Reference proteome</keyword>
<dbReference type="AlphaFoldDB" id="A0A3M7RNT9"/>
<dbReference type="EMBL" id="REGN01002959">
    <property type="protein sequence ID" value="RNA25216.1"/>
    <property type="molecule type" value="Genomic_DNA"/>
</dbReference>
<evidence type="ECO:0000256" key="6">
    <source>
        <dbReference type="ARBA" id="ARBA00023242"/>
    </source>
</evidence>
<dbReference type="InterPro" id="IPR050283">
    <property type="entry name" value="E-box_TF_Regulators"/>
</dbReference>
<keyword evidence="1" id="KW-0217">Developmental protein</keyword>
<evidence type="ECO:0000256" key="4">
    <source>
        <dbReference type="ARBA" id="ARBA00023125"/>
    </source>
</evidence>
<dbReference type="GO" id="GO:0046983">
    <property type="term" value="F:protein dimerization activity"/>
    <property type="evidence" value="ECO:0007669"/>
    <property type="project" value="InterPro"/>
</dbReference>
<dbReference type="GO" id="GO:0000981">
    <property type="term" value="F:DNA-binding transcription factor activity, RNA polymerase II-specific"/>
    <property type="evidence" value="ECO:0007669"/>
    <property type="project" value="TreeGrafter"/>
</dbReference>
<evidence type="ECO:0000256" key="3">
    <source>
        <dbReference type="ARBA" id="ARBA00023015"/>
    </source>
</evidence>
<comment type="caution">
    <text evidence="9">The sequence shown here is derived from an EMBL/GenBank/DDBJ whole genome shotgun (WGS) entry which is preliminary data.</text>
</comment>
<dbReference type="GO" id="GO:0000977">
    <property type="term" value="F:RNA polymerase II transcription regulatory region sequence-specific DNA binding"/>
    <property type="evidence" value="ECO:0007669"/>
    <property type="project" value="TreeGrafter"/>
</dbReference>
<name>A0A3M7RNT9_BRAPC</name>
<dbReference type="STRING" id="10195.A0A3M7RNT9"/>